<dbReference type="Gene3D" id="3.30.420.40">
    <property type="match status" value="4"/>
</dbReference>
<proteinExistence type="inferred from homology"/>
<dbReference type="SMART" id="SM00268">
    <property type="entry name" value="ACTIN"/>
    <property type="match status" value="1"/>
</dbReference>
<gene>
    <name evidence="3" type="ORF">cubi_01821</name>
</gene>
<dbReference type="AlphaFoldDB" id="A0A1J4MQL5"/>
<reference evidence="3 4" key="1">
    <citation type="submission" date="2016-10" db="EMBL/GenBank/DDBJ databases">
        <title>Reductive evolution of mitochondrial metabolism and differential evolution of invasion-related proteins in Cryptosporidium.</title>
        <authorList>
            <person name="Liu S."/>
            <person name="Roellig D.M."/>
            <person name="Guo Y."/>
            <person name="Li N."/>
            <person name="Frace M.A."/>
            <person name="Tang K."/>
            <person name="Zhang L."/>
            <person name="Feng Y."/>
            <person name="Xiao L."/>
        </authorList>
    </citation>
    <scope>NUCLEOTIDE SEQUENCE [LARGE SCALE GENOMIC DNA]</scope>
    <source>
        <strain evidence="3">39726</strain>
    </source>
</reference>
<dbReference type="PANTHER" id="PTHR11937">
    <property type="entry name" value="ACTIN"/>
    <property type="match status" value="1"/>
</dbReference>
<evidence type="ECO:0000256" key="1">
    <source>
        <dbReference type="ARBA" id="ARBA00049360"/>
    </source>
</evidence>
<comment type="caution">
    <text evidence="3">The sequence shown here is derived from an EMBL/GenBank/DDBJ whole genome shotgun (WGS) entry which is preliminary data.</text>
</comment>
<evidence type="ECO:0000313" key="4">
    <source>
        <dbReference type="Proteomes" id="UP000186176"/>
    </source>
</evidence>
<dbReference type="Pfam" id="PF00022">
    <property type="entry name" value="Actin"/>
    <property type="match status" value="2"/>
</dbReference>
<comment type="similarity">
    <text evidence="2">Belongs to the actin family.</text>
</comment>
<keyword evidence="4" id="KW-1185">Reference proteome</keyword>
<evidence type="ECO:0000313" key="3">
    <source>
        <dbReference type="EMBL" id="OII75300.1"/>
    </source>
</evidence>
<dbReference type="RefSeq" id="XP_028876307.1">
    <property type="nucleotide sequence ID" value="XM_029018833.1"/>
</dbReference>
<dbReference type="Proteomes" id="UP000186176">
    <property type="component" value="Unassembled WGS sequence"/>
</dbReference>
<dbReference type="GeneID" id="39978612"/>
<dbReference type="InterPro" id="IPR004000">
    <property type="entry name" value="Actin"/>
</dbReference>
<comment type="catalytic activity">
    <reaction evidence="1">
        <text>ATP + H2O = ADP + phosphate + H(+)</text>
        <dbReference type="Rhea" id="RHEA:13065"/>
        <dbReference type="ChEBI" id="CHEBI:15377"/>
        <dbReference type="ChEBI" id="CHEBI:15378"/>
        <dbReference type="ChEBI" id="CHEBI:30616"/>
        <dbReference type="ChEBI" id="CHEBI:43474"/>
        <dbReference type="ChEBI" id="CHEBI:456216"/>
    </reaction>
</comment>
<evidence type="ECO:0000256" key="2">
    <source>
        <dbReference type="RuleBase" id="RU000487"/>
    </source>
</evidence>
<name>A0A1J4MQL5_9CRYT</name>
<dbReference type="InterPro" id="IPR043129">
    <property type="entry name" value="ATPase_NBD"/>
</dbReference>
<accession>A0A1J4MQL5</accession>
<dbReference type="EMBL" id="LRBP01000001">
    <property type="protein sequence ID" value="OII75300.1"/>
    <property type="molecule type" value="Genomic_DNA"/>
</dbReference>
<dbReference type="VEuPathDB" id="CryptoDB:cubi_01821"/>
<dbReference type="OrthoDB" id="6220758at2759"/>
<dbReference type="SUPFAM" id="SSF53067">
    <property type="entry name" value="Actin-like ATPase domain"/>
    <property type="match status" value="2"/>
</dbReference>
<protein>
    <submittedName>
        <fullName evidence="3">Actin-like protein</fullName>
    </submittedName>
</protein>
<dbReference type="Gene3D" id="3.90.640.10">
    <property type="entry name" value="Actin, Chain A, domain 4"/>
    <property type="match status" value="2"/>
</dbReference>
<sequence>MNKVLVVDNGSYTIKVGYSGEELPRKDKIYKSDQIFGLNEYFSYSPFSEGLLLDISMESDIWEYIFNKMNISPEELGILVTEPFLNPTSLQHSLFEVIFEQFGFNSAIVTNSPAISQFAFSPQLIPKIDQRIINPCYLILDCGYQCCFSVPLFQGSPIYKACRRLDIGGYHLDLALKNFLSFRQVDLSRNSLIVSKIKESCCYISKNFDSDINRPSQNKSDNLIEQIYQLPELKSNSKNSNYYFQECISPENTELLKLNDNLKLKLESEPNANYDSNGVIKLYSERIAVPELLFNPSNGGYNFAGIAEMVSESILSSPKHLQELLANNILIIGGSTKFRNFEARLNKELSSLLPSVWEIKTRCNQRPDFTTWMGGSIWGETNFSTFALSKSKYNEI</sequence>
<organism evidence="3 4">
    <name type="scientific">Cryptosporidium ubiquitum</name>
    <dbReference type="NCBI Taxonomy" id="857276"/>
    <lineage>
        <taxon>Eukaryota</taxon>
        <taxon>Sar</taxon>
        <taxon>Alveolata</taxon>
        <taxon>Apicomplexa</taxon>
        <taxon>Conoidasida</taxon>
        <taxon>Coccidia</taxon>
        <taxon>Eucoccidiorida</taxon>
        <taxon>Eimeriorina</taxon>
        <taxon>Cryptosporidiidae</taxon>
        <taxon>Cryptosporidium</taxon>
    </lineage>
</organism>